<feature type="region of interest" description="Disordered" evidence="1">
    <location>
        <begin position="178"/>
        <end position="216"/>
    </location>
</feature>
<dbReference type="EMBL" id="CP111019">
    <property type="protein sequence ID" value="WAR13324.1"/>
    <property type="molecule type" value="Genomic_DNA"/>
</dbReference>
<evidence type="ECO:0000313" key="3">
    <source>
        <dbReference type="EMBL" id="WAR13324.1"/>
    </source>
</evidence>
<proteinExistence type="predicted"/>
<dbReference type="InterPro" id="IPR011049">
    <property type="entry name" value="Serralysin-like_metalloprot_C"/>
</dbReference>
<evidence type="ECO:0000313" key="4">
    <source>
        <dbReference type="Proteomes" id="UP001164746"/>
    </source>
</evidence>
<dbReference type="Proteomes" id="UP001164746">
    <property type="component" value="Chromosome 8"/>
</dbReference>
<dbReference type="Gene3D" id="2.150.10.10">
    <property type="entry name" value="Serralysin-like metalloprotease, C-terminal"/>
    <property type="match status" value="1"/>
</dbReference>
<evidence type="ECO:0000259" key="2">
    <source>
        <dbReference type="Pfam" id="PF09992"/>
    </source>
</evidence>
<gene>
    <name evidence="3" type="ORF">MAR_027504</name>
</gene>
<name>A0ABY7EY22_MYAAR</name>
<dbReference type="PANTHER" id="PTHR40446:SF2">
    <property type="entry name" value="N-ACETYLGLUCOSAMINE-1-PHOSPHODIESTER ALPHA-N-ACETYLGLUCOSAMINIDASE"/>
    <property type="match status" value="1"/>
</dbReference>
<dbReference type="InterPro" id="IPR018711">
    <property type="entry name" value="NAGPA"/>
</dbReference>
<evidence type="ECO:0000256" key="1">
    <source>
        <dbReference type="SAM" id="MobiDB-lite"/>
    </source>
</evidence>
<reference evidence="3" key="1">
    <citation type="submission" date="2022-11" db="EMBL/GenBank/DDBJ databases">
        <title>Centuries of genome instability and evolution in soft-shell clam transmissible cancer (bioRxiv).</title>
        <authorList>
            <person name="Hart S.F.M."/>
            <person name="Yonemitsu M.A."/>
            <person name="Giersch R.M."/>
            <person name="Beal B.F."/>
            <person name="Arriagada G."/>
            <person name="Davis B.W."/>
            <person name="Ostrander E.A."/>
            <person name="Goff S.P."/>
            <person name="Metzger M.J."/>
        </authorList>
    </citation>
    <scope>NUCLEOTIDE SEQUENCE</scope>
    <source>
        <strain evidence="3">MELC-2E11</strain>
        <tissue evidence="3">Siphon/mantle</tissue>
    </source>
</reference>
<sequence length="699" mass="74968">MVRTATGVHTTAIGSSRTATGVYITTIGTVRTATGVLTTAIGRARTATGVYTTVIGRVKRRHALLSHEVHPELLFTASSSITADADLVCICIKNALLCEHLGHVSSVESTFSHADAPPSTSSTSFNLGALNQHDDRDLAFPYKESRLDTRSIVDCPHYAYQQQNHVLFPAHTGHTLVDDDADDEAVSPKHDQGVTSKPGNREKSSAGVDQQDSVLADKKSLEEGKWTLEARADALEKVLFSLRTGASVSSSTASPERKDSTVVSDSKGAIDLKEASDSKLANDSKITVENNTGGRVVPNLEVFYSSQTVGSYYDKRFVFYHVAYVANPLKTLSVYEPGMEGTCRNGSFQPTTVKDSAEKRNCVLATNAGLFNTHTGACLGNIVSDHRQVQDTGGVRNAHFGITKQGQLFFGYLSQVGLVAEDFTQLVGGVIWVLRNGEPYVDESIRSECPDTEETGTLQRFASVLSARTLVGHDEYGRVMILQVEGKTFSNSGVSLYEAAEILRKHGAVNAVNLDGGGSSTMTTTVFVVRERCPPSSVFMSRPAPPLTVKVMGHVRREGVIALVTGRETTATDLNVPETAVTMESALKRAVYVILVTMETTVPSHAPLVGMAMDVSADVSVNTMRHVTRCQASACVLQASQGNGCMLGFYGDKCSLKCDCKDMCTCDPVSGACNFTYAQNDMVQAKGALGHTNSLMSKT</sequence>
<accession>A0ABY7EY22</accession>
<dbReference type="SUPFAM" id="SSF101967">
    <property type="entry name" value="Adhesin YadA, collagen-binding domain"/>
    <property type="match status" value="1"/>
</dbReference>
<organism evidence="3 4">
    <name type="scientific">Mya arenaria</name>
    <name type="common">Soft-shell clam</name>
    <dbReference type="NCBI Taxonomy" id="6604"/>
    <lineage>
        <taxon>Eukaryota</taxon>
        <taxon>Metazoa</taxon>
        <taxon>Spiralia</taxon>
        <taxon>Lophotrochozoa</taxon>
        <taxon>Mollusca</taxon>
        <taxon>Bivalvia</taxon>
        <taxon>Autobranchia</taxon>
        <taxon>Heteroconchia</taxon>
        <taxon>Euheterodonta</taxon>
        <taxon>Imparidentia</taxon>
        <taxon>Neoheterodontei</taxon>
        <taxon>Myida</taxon>
        <taxon>Myoidea</taxon>
        <taxon>Myidae</taxon>
        <taxon>Mya</taxon>
    </lineage>
</organism>
<protein>
    <submittedName>
        <fullName evidence="3">NAGPA-like protein</fullName>
    </submittedName>
</protein>
<keyword evidence="4" id="KW-1185">Reference proteome</keyword>
<dbReference type="Pfam" id="PF09992">
    <property type="entry name" value="NAGPA"/>
    <property type="match status" value="1"/>
</dbReference>
<dbReference type="PANTHER" id="PTHR40446">
    <property type="entry name" value="N-ACETYLGLUCOSAMINE-1-PHOSPHODIESTER ALPHA-N-ACETYLGLUCOSAMINIDASE"/>
    <property type="match status" value="1"/>
</dbReference>
<feature type="domain" description="Phosphodiester glycosidase" evidence="2">
    <location>
        <begin position="361"/>
        <end position="524"/>
    </location>
</feature>